<dbReference type="OrthoDB" id="272147at2759"/>
<keyword evidence="5 8" id="KW-0378">Hydrolase</keyword>
<reference evidence="11" key="2">
    <citation type="journal article" date="2023" name="IMA Fungus">
        <title>Comparative genomic study of the Penicillium genus elucidates a diverse pangenome and 15 lateral gene transfer events.</title>
        <authorList>
            <person name="Petersen C."/>
            <person name="Sorensen T."/>
            <person name="Nielsen M.R."/>
            <person name="Sondergaard T.E."/>
            <person name="Sorensen J.L."/>
            <person name="Fitzpatrick D.A."/>
            <person name="Frisvad J.C."/>
            <person name="Nielsen K.L."/>
        </authorList>
    </citation>
    <scope>NUCLEOTIDE SEQUENCE</scope>
    <source>
        <strain evidence="11">IBT 21917</strain>
    </source>
</reference>
<comment type="similarity">
    <text evidence="3 8">Belongs to the fungal TPase family.</text>
</comment>
<feature type="region of interest" description="Disordered" evidence="9">
    <location>
        <begin position="408"/>
        <end position="435"/>
    </location>
</feature>
<evidence type="ECO:0000259" key="10">
    <source>
        <dbReference type="PROSITE" id="PS50835"/>
    </source>
</evidence>
<protein>
    <recommendedName>
        <fullName evidence="8">mRNA-capping enzyme subunit beta</fullName>
        <ecNumber evidence="8">3.6.1.74</ecNumber>
    </recommendedName>
    <alternativeName>
        <fullName evidence="8">mRNA 5'-phosphatase</fullName>
    </alternativeName>
    <alternativeName>
        <fullName evidence="8">mRNA 5'-triphosphate monophosphatase</fullName>
    </alternativeName>
</protein>
<evidence type="ECO:0000256" key="9">
    <source>
        <dbReference type="SAM" id="MobiDB-lite"/>
    </source>
</evidence>
<feature type="compositionally biased region" description="Polar residues" evidence="9">
    <location>
        <begin position="47"/>
        <end position="74"/>
    </location>
</feature>
<dbReference type="PROSITE" id="PS50835">
    <property type="entry name" value="IG_LIKE"/>
    <property type="match status" value="1"/>
</dbReference>
<dbReference type="FunFam" id="3.20.100.10:FF:000002">
    <property type="entry name" value="mRNA capping nucleoside-triphosphatase, putative"/>
    <property type="match status" value="1"/>
</dbReference>
<dbReference type="Proteomes" id="UP001146351">
    <property type="component" value="Unassembled WGS sequence"/>
</dbReference>
<feature type="compositionally biased region" description="Polar residues" evidence="9">
    <location>
        <begin position="221"/>
        <end position="233"/>
    </location>
</feature>
<feature type="compositionally biased region" description="Low complexity" evidence="9">
    <location>
        <begin position="206"/>
        <end position="220"/>
    </location>
</feature>
<dbReference type="InterPro" id="IPR007110">
    <property type="entry name" value="Ig-like_dom"/>
</dbReference>
<name>A0A9W9ICB7_9EURO</name>
<dbReference type="InterPro" id="IPR033469">
    <property type="entry name" value="CYTH-like_dom_sf"/>
</dbReference>
<feature type="region of interest" description="Disordered" evidence="9">
    <location>
        <begin position="1"/>
        <end position="387"/>
    </location>
</feature>
<dbReference type="CDD" id="cd07470">
    <property type="entry name" value="CYTH-like_mRNA_RTPase"/>
    <property type="match status" value="1"/>
</dbReference>
<dbReference type="PANTHER" id="PTHR28118:SF1">
    <property type="entry name" value="POLYNUCLEOTIDE 5'-TRIPHOSPHATASE CTL1-RELATED"/>
    <property type="match status" value="1"/>
</dbReference>
<comment type="caution">
    <text evidence="11">The sequence shown here is derived from an EMBL/GenBank/DDBJ whole genome shotgun (WGS) entry which is preliminary data.</text>
</comment>
<feature type="compositionally biased region" description="Polar residues" evidence="9">
    <location>
        <begin position="243"/>
        <end position="252"/>
    </location>
</feature>
<comment type="subcellular location">
    <subcellularLocation>
        <location evidence="2 8">Nucleus</location>
    </subcellularLocation>
</comment>
<feature type="compositionally biased region" description="Pro residues" evidence="9">
    <location>
        <begin position="417"/>
        <end position="429"/>
    </location>
</feature>
<feature type="compositionally biased region" description="Low complexity" evidence="9">
    <location>
        <begin position="8"/>
        <end position="33"/>
    </location>
</feature>
<dbReference type="Pfam" id="PF02940">
    <property type="entry name" value="mRNA_triPase"/>
    <property type="match status" value="1"/>
</dbReference>
<comment type="function">
    <text evidence="8">First step of mRNA capping. Converts the 5'-triphosphate end of a nascent mRNA chain into a diphosphate end.</text>
</comment>
<keyword evidence="6 8" id="KW-0539">Nucleus</keyword>
<dbReference type="GO" id="GO:0004651">
    <property type="term" value="F:polynucleotide 5'-phosphatase activity"/>
    <property type="evidence" value="ECO:0007669"/>
    <property type="project" value="UniProtKB-UniRule"/>
</dbReference>
<evidence type="ECO:0000256" key="1">
    <source>
        <dbReference type="ARBA" id="ARBA00001946"/>
    </source>
</evidence>
<dbReference type="SUPFAM" id="SSF55154">
    <property type="entry name" value="CYTH-like phosphatases"/>
    <property type="match status" value="1"/>
</dbReference>
<organism evidence="11 12">
    <name type="scientific">Penicillium capsulatum</name>
    <dbReference type="NCBI Taxonomy" id="69766"/>
    <lineage>
        <taxon>Eukaryota</taxon>
        <taxon>Fungi</taxon>
        <taxon>Dikarya</taxon>
        <taxon>Ascomycota</taxon>
        <taxon>Pezizomycotina</taxon>
        <taxon>Eurotiomycetes</taxon>
        <taxon>Eurotiomycetidae</taxon>
        <taxon>Eurotiales</taxon>
        <taxon>Aspergillaceae</taxon>
        <taxon>Penicillium</taxon>
    </lineage>
</organism>
<evidence type="ECO:0000256" key="5">
    <source>
        <dbReference type="ARBA" id="ARBA00022801"/>
    </source>
</evidence>
<comment type="subunit">
    <text evidence="8">Heterodimer. The mRNA-capping enzyme is composed of two separate chains alpha and beta, respectively a mRNA guanylyltransferase and an mRNA 5'-triphosphate monophosphatase.</text>
</comment>
<comment type="catalytic activity">
    <reaction evidence="7">
        <text>a 5'-end triphospho-ribonucleoside in mRNA + H2O = a 5'-end diphospho-ribonucleoside in mRNA + phosphate + H(+)</text>
        <dbReference type="Rhea" id="RHEA:67004"/>
        <dbReference type="Rhea" id="RHEA-COMP:17164"/>
        <dbReference type="Rhea" id="RHEA-COMP:17165"/>
        <dbReference type="ChEBI" id="CHEBI:15377"/>
        <dbReference type="ChEBI" id="CHEBI:15378"/>
        <dbReference type="ChEBI" id="CHEBI:43474"/>
        <dbReference type="ChEBI" id="CHEBI:167616"/>
        <dbReference type="ChEBI" id="CHEBI:167618"/>
        <dbReference type="EC" id="3.6.1.74"/>
    </reaction>
    <physiologicalReaction direction="left-to-right" evidence="7">
        <dbReference type="Rhea" id="RHEA:67005"/>
    </physiologicalReaction>
</comment>
<evidence type="ECO:0000256" key="7">
    <source>
        <dbReference type="ARBA" id="ARBA00047740"/>
    </source>
</evidence>
<dbReference type="InterPro" id="IPR037009">
    <property type="entry name" value="mRNA_triPase_Cet1_sf"/>
</dbReference>
<feature type="compositionally biased region" description="Polar residues" evidence="9">
    <location>
        <begin position="86"/>
        <end position="99"/>
    </location>
</feature>
<evidence type="ECO:0000256" key="4">
    <source>
        <dbReference type="ARBA" id="ARBA00022664"/>
    </source>
</evidence>
<feature type="compositionally biased region" description="Polar residues" evidence="9">
    <location>
        <begin position="279"/>
        <end position="292"/>
    </location>
</feature>
<evidence type="ECO:0000256" key="3">
    <source>
        <dbReference type="ARBA" id="ARBA00006345"/>
    </source>
</evidence>
<evidence type="ECO:0000313" key="12">
    <source>
        <dbReference type="Proteomes" id="UP001146351"/>
    </source>
</evidence>
<keyword evidence="8" id="KW-0506">mRNA capping</keyword>
<dbReference type="Gene3D" id="3.20.100.10">
    <property type="entry name" value="mRNA triphosphatase Cet1-like"/>
    <property type="match status" value="1"/>
</dbReference>
<feature type="compositionally biased region" description="Low complexity" evidence="9">
    <location>
        <begin position="316"/>
        <end position="332"/>
    </location>
</feature>
<feature type="domain" description="Ig-like" evidence="10">
    <location>
        <begin position="590"/>
        <end position="626"/>
    </location>
</feature>
<dbReference type="GO" id="GO:0031533">
    <property type="term" value="C:mRNA capping enzyme complex"/>
    <property type="evidence" value="ECO:0007669"/>
    <property type="project" value="UniProtKB-UniRule"/>
</dbReference>
<sequence>MDLRTIMNSDAGGANNAPPAAQSSIPSSEPSHSQRAPSNYEEYPARATQTALQHSQHTSPDRSSPYGSAQSPYQQFHAAPPPLNTAVASQSHRSPSHASTPYGPGARDPYGASAYNAQAHPQHPAAPLASPYTPMSAASQNPEQQSYFAQQRSHSLQSVMKTPRLVDVVNPRENSPSAPQPPPSHQLSSSAHRSVPGTPLGPPPALSSRQSPSPARPQSSGQDSPHNHLSSPRQMYDTHPRDSTNAQSPITQRQLSPSSRPSESTPRIHSAAQKPEPMDTSSPQPNSAAPSRSSEDRRWNESPTIPQHYPGKAEEQASPAAAAHSQMASSPSDPTGGPHPFKMAKIENERQSSHPAESQPPRVKRRRYHEPPIYAQRSTRNKGRDLVPAPAVVKHGAPGISRILAASSSSWRAPSANGPPPQPVAPSTPQPTALGMWEPSITGLIPHEEITKVLCDFLFQHVVVRNDVAVGPAGSAAAGQGTIIEIEAKLGHVIDADTRERLNLPVLTECVINRESPRFRTSFESNMTVEQHRAMNNFLNETVKASMPANNPNRVPVAYAHKRERDTFYEVNPGDLPPIIRQNLNPRHKPKVRVTTDQKTGEVIAKIIKCRVADIDVCSPRTTVDWRVSVNLEMEYEGDVSHLPLVDVSKGGRGERNKDRMSYRHLAYQVDLTQVARAELATKNEFEHELEIEVSAAEIRRQGNLALSGDPKNQYEDLVKGFVDNIRVLARAVPP</sequence>
<feature type="compositionally biased region" description="Low complexity" evidence="9">
    <location>
        <begin position="253"/>
        <end position="267"/>
    </location>
</feature>
<dbReference type="PANTHER" id="PTHR28118">
    <property type="entry name" value="POLYNUCLEOTIDE 5'-TRIPHOSPHATASE-RELATED"/>
    <property type="match status" value="1"/>
</dbReference>
<dbReference type="GO" id="GO:0006370">
    <property type="term" value="P:7-methylguanosine mRNA capping"/>
    <property type="evidence" value="ECO:0007669"/>
    <property type="project" value="UniProtKB-UniRule"/>
</dbReference>
<dbReference type="InterPro" id="IPR040343">
    <property type="entry name" value="Cet1/Ctl1"/>
</dbReference>
<proteinExistence type="inferred from homology"/>
<keyword evidence="4 8" id="KW-0507">mRNA processing</keyword>
<evidence type="ECO:0000256" key="8">
    <source>
        <dbReference type="RuleBase" id="RU367053"/>
    </source>
</evidence>
<evidence type="ECO:0000256" key="2">
    <source>
        <dbReference type="ARBA" id="ARBA00004123"/>
    </source>
</evidence>
<dbReference type="EMBL" id="JAPQKO010000003">
    <property type="protein sequence ID" value="KAJ5173043.1"/>
    <property type="molecule type" value="Genomic_DNA"/>
</dbReference>
<accession>A0A9W9ICB7</accession>
<evidence type="ECO:0000256" key="6">
    <source>
        <dbReference type="ARBA" id="ARBA00023242"/>
    </source>
</evidence>
<dbReference type="AlphaFoldDB" id="A0A9W9ICB7"/>
<evidence type="ECO:0000313" key="11">
    <source>
        <dbReference type="EMBL" id="KAJ5173043.1"/>
    </source>
</evidence>
<feature type="compositionally biased region" description="Polar residues" evidence="9">
    <location>
        <begin position="136"/>
        <end position="160"/>
    </location>
</feature>
<dbReference type="EC" id="3.6.1.74" evidence="8"/>
<feature type="compositionally biased region" description="Low complexity" evidence="9">
    <location>
        <begin position="117"/>
        <end position="127"/>
    </location>
</feature>
<dbReference type="InterPro" id="IPR004206">
    <property type="entry name" value="mRNA_triPase_Cet1"/>
</dbReference>
<keyword evidence="12" id="KW-1185">Reference proteome</keyword>
<reference evidence="11" key="1">
    <citation type="submission" date="2022-11" db="EMBL/GenBank/DDBJ databases">
        <authorList>
            <person name="Petersen C."/>
        </authorList>
    </citation>
    <scope>NUCLEOTIDE SEQUENCE</scope>
    <source>
        <strain evidence="11">IBT 21917</strain>
    </source>
</reference>
<gene>
    <name evidence="11" type="ORF">N7492_005636</name>
</gene>
<comment type="cofactor">
    <cofactor evidence="1 8">
        <name>Mg(2+)</name>
        <dbReference type="ChEBI" id="CHEBI:18420"/>
    </cofactor>
</comment>
<dbReference type="GO" id="GO:0140818">
    <property type="term" value="F:mRNA 5'-triphosphate monophosphatase activity"/>
    <property type="evidence" value="ECO:0007669"/>
    <property type="project" value="UniProtKB-EC"/>
</dbReference>